<keyword evidence="2" id="KW-0472">Membrane</keyword>
<evidence type="ECO:0000256" key="3">
    <source>
        <dbReference type="ARBA" id="ARBA00023140"/>
    </source>
</evidence>
<accession>A0AAV5S394</accession>
<keyword evidence="6" id="KW-1185">Reference proteome</keyword>
<keyword evidence="3" id="KW-0576">Peroxisome</keyword>
<reference evidence="5 6" key="1">
    <citation type="journal article" date="2023" name="Elife">
        <title>Identification of key yeast species and microbe-microbe interactions impacting larval growth of Drosophila in the wild.</title>
        <authorList>
            <person name="Mure A."/>
            <person name="Sugiura Y."/>
            <person name="Maeda R."/>
            <person name="Honda K."/>
            <person name="Sakurai N."/>
            <person name="Takahashi Y."/>
            <person name="Watada M."/>
            <person name="Katoh T."/>
            <person name="Gotoh A."/>
            <person name="Gotoh Y."/>
            <person name="Taniguchi I."/>
            <person name="Nakamura K."/>
            <person name="Hayashi T."/>
            <person name="Katayama T."/>
            <person name="Uemura T."/>
            <person name="Hattori Y."/>
        </authorList>
    </citation>
    <scope>NUCLEOTIDE SEQUENCE [LARGE SCALE GENOMIC DNA]</scope>
    <source>
        <strain evidence="5 6">KH-74</strain>
    </source>
</reference>
<comment type="caution">
    <text evidence="5">The sequence shown here is derived from an EMBL/GenBank/DDBJ whole genome shotgun (WGS) entry which is preliminary data.</text>
</comment>
<evidence type="ECO:0000313" key="5">
    <source>
        <dbReference type="EMBL" id="GMM57358.1"/>
    </source>
</evidence>
<dbReference type="PANTHER" id="PTHR12652:SF50">
    <property type="entry name" value="PEROXIN 11"/>
    <property type="match status" value="1"/>
</dbReference>
<evidence type="ECO:0000256" key="1">
    <source>
        <dbReference type="ARBA" id="ARBA00022593"/>
    </source>
</evidence>
<dbReference type="Proteomes" id="UP001377567">
    <property type="component" value="Unassembled WGS sequence"/>
</dbReference>
<dbReference type="PANTHER" id="PTHR12652">
    <property type="entry name" value="PEROXISOMAL BIOGENESIS FACTOR 11"/>
    <property type="match status" value="1"/>
</dbReference>
<name>A0AAV5S394_MAUHU</name>
<evidence type="ECO:0000256" key="2">
    <source>
        <dbReference type="ARBA" id="ARBA00023136"/>
    </source>
</evidence>
<comment type="subcellular location">
    <subcellularLocation>
        <location evidence="4">Peroxisome membrane</location>
    </subcellularLocation>
</comment>
<proteinExistence type="predicted"/>
<dbReference type="AlphaFoldDB" id="A0AAV5S394"/>
<gene>
    <name evidence="5" type="ORF">DAKH74_039740</name>
</gene>
<dbReference type="EMBL" id="BTGD01000011">
    <property type="protein sequence ID" value="GMM57358.1"/>
    <property type="molecule type" value="Genomic_DNA"/>
</dbReference>
<organism evidence="5 6">
    <name type="scientific">Maudiozyma humilis</name>
    <name type="common">Sour dough yeast</name>
    <name type="synonym">Kazachstania humilis</name>
    <dbReference type="NCBI Taxonomy" id="51915"/>
    <lineage>
        <taxon>Eukaryota</taxon>
        <taxon>Fungi</taxon>
        <taxon>Dikarya</taxon>
        <taxon>Ascomycota</taxon>
        <taxon>Saccharomycotina</taxon>
        <taxon>Saccharomycetes</taxon>
        <taxon>Saccharomycetales</taxon>
        <taxon>Saccharomycetaceae</taxon>
        <taxon>Maudiozyma</taxon>
    </lineage>
</organism>
<dbReference type="GO" id="GO:0005778">
    <property type="term" value="C:peroxisomal membrane"/>
    <property type="evidence" value="ECO:0007669"/>
    <property type="project" value="UniProtKB-SubCell"/>
</dbReference>
<dbReference type="Pfam" id="PF05648">
    <property type="entry name" value="PEX11"/>
    <property type="match status" value="1"/>
</dbReference>
<dbReference type="GO" id="GO:0016559">
    <property type="term" value="P:peroxisome fission"/>
    <property type="evidence" value="ECO:0007669"/>
    <property type="project" value="InterPro"/>
</dbReference>
<evidence type="ECO:0000256" key="4">
    <source>
        <dbReference type="ARBA" id="ARBA00046271"/>
    </source>
</evidence>
<evidence type="ECO:0000313" key="6">
    <source>
        <dbReference type="Proteomes" id="UP001377567"/>
    </source>
</evidence>
<protein>
    <submittedName>
        <fullName evidence="5">Pex11 protein</fullName>
    </submittedName>
</protein>
<dbReference type="InterPro" id="IPR008733">
    <property type="entry name" value="PEX11"/>
</dbReference>
<sequence>MSCNEYASYFVQHPAVNQLVRYLDKTAGREKTLRLLQYLCRLLGALQTPSPASNALRLAAQFALTRKLLRFLKPLNHLQTAAQLHANTLLADPVARCLGVLRQLGYAAYLTLDQVNLLRILRILPATPTTAKRVPRWANWCWALALASSLLLDGRKVQVARAKIAELSAATESGDDEKRSAARRDAEAQQHGALRKLAWDALDALIVANNLGFVASGEQYVGAAGVVTSLMGVREVWQGCAK</sequence>
<keyword evidence="1" id="KW-0962">Peroxisome biogenesis</keyword>